<keyword evidence="8" id="KW-0325">Glycoprotein</keyword>
<sequence>MSNITEYFIFEFPEENITVNITHEHNPQFTCDTEEKTMLPYHTVLQPLVYSMVFLLGLSGNGLLLMVLLQRRAHLRMTDIYLLHLALADLLLLFTLPFAVTQGLTGWVFGNFLCKLVGLLNHLNMVCGSLLLAGIGFDRYLAIVHVVSSLQTRRPQTVHLICALLWLFCFALCMPDTVFLSVEPRRKDHTWLQCQFNSYGTHAYNWSLVSRLLKHL</sequence>
<feature type="transmembrane region" description="Helical" evidence="11">
    <location>
        <begin position="48"/>
        <end position="69"/>
    </location>
</feature>
<dbReference type="PANTHER" id="PTHR10489">
    <property type="entry name" value="CELL ADHESION MOLECULE"/>
    <property type="match status" value="1"/>
</dbReference>
<dbReference type="SUPFAM" id="SSF81321">
    <property type="entry name" value="Family A G protein-coupled receptor-like"/>
    <property type="match status" value="1"/>
</dbReference>
<dbReference type="Gene3D" id="1.20.1070.10">
    <property type="entry name" value="Rhodopsin 7-helix transmembrane proteins"/>
    <property type="match status" value="1"/>
</dbReference>
<accession>A0A7J5ZR67</accession>
<evidence type="ECO:0000256" key="8">
    <source>
        <dbReference type="ARBA" id="ARBA00023180"/>
    </source>
</evidence>
<dbReference type="GO" id="GO:0019957">
    <property type="term" value="F:C-C chemokine binding"/>
    <property type="evidence" value="ECO:0007669"/>
    <property type="project" value="TreeGrafter"/>
</dbReference>
<dbReference type="InterPro" id="IPR000276">
    <property type="entry name" value="GPCR_Rhodpsn"/>
</dbReference>
<reference evidence="13 14" key="1">
    <citation type="submission" date="2020-02" db="EMBL/GenBank/DDBJ databases">
        <title>A chromosome-scale genome assembly of the black bullhead catfish (Ameiurus melas).</title>
        <authorList>
            <person name="Wen M."/>
            <person name="Zham M."/>
            <person name="Cabau C."/>
            <person name="Klopp C."/>
            <person name="Donnadieu C."/>
            <person name="Roques C."/>
            <person name="Bouchez O."/>
            <person name="Lampietro C."/>
            <person name="Jouanno E."/>
            <person name="Herpin A."/>
            <person name="Louis A."/>
            <person name="Berthelot C."/>
            <person name="Parey E."/>
            <person name="Roest-Crollius H."/>
            <person name="Braasch I."/>
            <person name="Postlethwait J."/>
            <person name="Robinson-Rechavi M."/>
            <person name="Echchiki A."/>
            <person name="Begum T."/>
            <person name="Montfort J."/>
            <person name="Schartl M."/>
            <person name="Bobe J."/>
            <person name="Guiguen Y."/>
        </authorList>
    </citation>
    <scope>NUCLEOTIDE SEQUENCE [LARGE SCALE GENOMIC DNA]</scope>
    <source>
        <strain evidence="13">M_S1</strain>
        <tissue evidence="13">Blood</tissue>
    </source>
</reference>
<dbReference type="InterPro" id="IPR050119">
    <property type="entry name" value="CCR1-9-like"/>
</dbReference>
<dbReference type="GO" id="GO:0009897">
    <property type="term" value="C:external side of plasma membrane"/>
    <property type="evidence" value="ECO:0007669"/>
    <property type="project" value="TreeGrafter"/>
</dbReference>
<feature type="domain" description="G-protein coupled receptors family 1 profile" evidence="12">
    <location>
        <begin position="60"/>
        <end position="216"/>
    </location>
</feature>
<dbReference type="Pfam" id="PF00001">
    <property type="entry name" value="7tm_1"/>
    <property type="match status" value="1"/>
</dbReference>
<keyword evidence="3 11" id="KW-1133">Transmembrane helix</keyword>
<dbReference type="GO" id="GO:0060326">
    <property type="term" value="P:cell chemotaxis"/>
    <property type="evidence" value="ECO:0007669"/>
    <property type="project" value="TreeGrafter"/>
</dbReference>
<dbReference type="GO" id="GO:0006955">
    <property type="term" value="P:immune response"/>
    <property type="evidence" value="ECO:0007669"/>
    <property type="project" value="TreeGrafter"/>
</dbReference>
<keyword evidence="4 10" id="KW-0297">G-protein coupled receptor</keyword>
<dbReference type="AlphaFoldDB" id="A0A7J5ZR67"/>
<evidence type="ECO:0000256" key="10">
    <source>
        <dbReference type="RuleBase" id="RU000688"/>
    </source>
</evidence>
<keyword evidence="6" id="KW-1015">Disulfide bond</keyword>
<dbReference type="PRINTS" id="PR00645">
    <property type="entry name" value="CXCCHMKINER4"/>
</dbReference>
<gene>
    <name evidence="13" type="ORF">AMELA_G00270830</name>
</gene>
<keyword evidence="7 10" id="KW-0675">Receptor</keyword>
<dbReference type="PROSITE" id="PS50262">
    <property type="entry name" value="G_PROTEIN_RECEP_F1_2"/>
    <property type="match status" value="1"/>
</dbReference>
<evidence type="ECO:0000256" key="11">
    <source>
        <dbReference type="SAM" id="Phobius"/>
    </source>
</evidence>
<evidence type="ECO:0000256" key="1">
    <source>
        <dbReference type="ARBA" id="ARBA00004370"/>
    </source>
</evidence>
<evidence type="ECO:0000313" key="14">
    <source>
        <dbReference type="Proteomes" id="UP000593565"/>
    </source>
</evidence>
<evidence type="ECO:0000259" key="12">
    <source>
        <dbReference type="PROSITE" id="PS50262"/>
    </source>
</evidence>
<keyword evidence="2 10" id="KW-0812">Transmembrane</keyword>
<keyword evidence="9 10" id="KW-0807">Transducer</keyword>
<feature type="transmembrane region" description="Helical" evidence="11">
    <location>
        <begin position="81"/>
        <end position="99"/>
    </location>
</feature>
<dbReference type="GO" id="GO:0007204">
    <property type="term" value="P:positive regulation of cytosolic calcium ion concentration"/>
    <property type="evidence" value="ECO:0007669"/>
    <property type="project" value="TreeGrafter"/>
</dbReference>
<dbReference type="PROSITE" id="PS00237">
    <property type="entry name" value="G_PROTEIN_RECEP_F1_1"/>
    <property type="match status" value="1"/>
</dbReference>
<evidence type="ECO:0000256" key="4">
    <source>
        <dbReference type="ARBA" id="ARBA00023040"/>
    </source>
</evidence>
<evidence type="ECO:0000256" key="5">
    <source>
        <dbReference type="ARBA" id="ARBA00023136"/>
    </source>
</evidence>
<dbReference type="InterPro" id="IPR017452">
    <property type="entry name" value="GPCR_Rhodpsn_7TM"/>
</dbReference>
<comment type="caution">
    <text evidence="13">The sequence shown here is derived from an EMBL/GenBank/DDBJ whole genome shotgun (WGS) entry which is preliminary data.</text>
</comment>
<dbReference type="Proteomes" id="UP000593565">
    <property type="component" value="Unassembled WGS sequence"/>
</dbReference>
<dbReference type="EMBL" id="JAAGNN010000026">
    <property type="protein sequence ID" value="KAF4072137.1"/>
    <property type="molecule type" value="Genomic_DNA"/>
</dbReference>
<feature type="transmembrane region" description="Helical" evidence="11">
    <location>
        <begin position="158"/>
        <end position="182"/>
    </location>
</feature>
<evidence type="ECO:0000256" key="3">
    <source>
        <dbReference type="ARBA" id="ARBA00022989"/>
    </source>
</evidence>
<comment type="subcellular location">
    <subcellularLocation>
        <location evidence="1">Membrane</location>
    </subcellularLocation>
</comment>
<evidence type="ECO:0000256" key="2">
    <source>
        <dbReference type="ARBA" id="ARBA00022692"/>
    </source>
</evidence>
<organism evidence="13 14">
    <name type="scientific">Ameiurus melas</name>
    <name type="common">Black bullhead</name>
    <name type="synonym">Silurus melas</name>
    <dbReference type="NCBI Taxonomy" id="219545"/>
    <lineage>
        <taxon>Eukaryota</taxon>
        <taxon>Metazoa</taxon>
        <taxon>Chordata</taxon>
        <taxon>Craniata</taxon>
        <taxon>Vertebrata</taxon>
        <taxon>Euteleostomi</taxon>
        <taxon>Actinopterygii</taxon>
        <taxon>Neopterygii</taxon>
        <taxon>Teleostei</taxon>
        <taxon>Ostariophysi</taxon>
        <taxon>Siluriformes</taxon>
        <taxon>Ictaluridae</taxon>
        <taxon>Ameiurus</taxon>
    </lineage>
</organism>
<keyword evidence="5 11" id="KW-0472">Membrane</keyword>
<proteinExistence type="inferred from homology"/>
<keyword evidence="14" id="KW-1185">Reference proteome</keyword>
<comment type="similarity">
    <text evidence="10">Belongs to the G-protein coupled receptor 1 family.</text>
</comment>
<dbReference type="PANTHER" id="PTHR10489:SF618">
    <property type="entry name" value="C-X-C CHEMOKINE RECEPTOR TYPE 5"/>
    <property type="match status" value="1"/>
</dbReference>
<protein>
    <recommendedName>
        <fullName evidence="12">G-protein coupled receptors family 1 profile domain-containing protein</fullName>
    </recommendedName>
</protein>
<dbReference type="PRINTS" id="PR00237">
    <property type="entry name" value="GPCRRHODOPSN"/>
</dbReference>
<evidence type="ECO:0000313" key="13">
    <source>
        <dbReference type="EMBL" id="KAF4072137.1"/>
    </source>
</evidence>
<evidence type="ECO:0000256" key="9">
    <source>
        <dbReference type="ARBA" id="ARBA00023224"/>
    </source>
</evidence>
<dbReference type="GO" id="GO:0019722">
    <property type="term" value="P:calcium-mediated signaling"/>
    <property type="evidence" value="ECO:0007669"/>
    <property type="project" value="TreeGrafter"/>
</dbReference>
<feature type="non-terminal residue" evidence="13">
    <location>
        <position position="1"/>
    </location>
</feature>
<dbReference type="InterPro" id="IPR001277">
    <property type="entry name" value="CXCR4/ACKR2"/>
</dbReference>
<feature type="transmembrane region" description="Helical" evidence="11">
    <location>
        <begin position="119"/>
        <end position="137"/>
    </location>
</feature>
<evidence type="ECO:0000256" key="7">
    <source>
        <dbReference type="ARBA" id="ARBA00023170"/>
    </source>
</evidence>
<name>A0A7J5ZR67_AMEME</name>
<evidence type="ECO:0000256" key="6">
    <source>
        <dbReference type="ARBA" id="ARBA00023157"/>
    </source>
</evidence>
<dbReference type="GO" id="GO:0016493">
    <property type="term" value="F:C-C chemokine receptor activity"/>
    <property type="evidence" value="ECO:0007669"/>
    <property type="project" value="TreeGrafter"/>
</dbReference>